<dbReference type="AlphaFoldDB" id="F3PYL7"/>
<dbReference type="Proteomes" id="UP000003416">
    <property type="component" value="Unassembled WGS sequence"/>
</dbReference>
<evidence type="ECO:0000313" key="2">
    <source>
        <dbReference type="Proteomes" id="UP000003416"/>
    </source>
</evidence>
<dbReference type="EMBL" id="AFBN01000114">
    <property type="protein sequence ID" value="EGF49369.1"/>
    <property type="molecule type" value="Genomic_DNA"/>
</dbReference>
<sequence length="55" mass="6468">MTPHSFSEEFSWRSHKRKISRKKVQMRLANEGGITFDKGKTVKKLFSSLYTMFIA</sequence>
<comment type="caution">
    <text evidence="1">The sequence shown here is derived from an EMBL/GenBank/DDBJ whole genome shotgun (WGS) entry which is preliminary data.</text>
</comment>
<dbReference type="HOGENOM" id="CLU_3022298_0_0_10"/>
<organism evidence="1 2">
    <name type="scientific">Bacteroides fluxus YIT 12057</name>
    <dbReference type="NCBI Taxonomy" id="763034"/>
    <lineage>
        <taxon>Bacteria</taxon>
        <taxon>Pseudomonadati</taxon>
        <taxon>Bacteroidota</taxon>
        <taxon>Bacteroidia</taxon>
        <taxon>Bacteroidales</taxon>
        <taxon>Bacteroidaceae</taxon>
        <taxon>Bacteroides</taxon>
    </lineage>
</organism>
<accession>F3PYL7</accession>
<protein>
    <submittedName>
        <fullName evidence="1">Uncharacterized protein</fullName>
    </submittedName>
</protein>
<gene>
    <name evidence="1" type="ORF">HMPREF9446_03865</name>
</gene>
<proteinExistence type="predicted"/>
<name>F3PYL7_9BACE</name>
<keyword evidence="2" id="KW-1185">Reference proteome</keyword>
<evidence type="ECO:0000313" key="1">
    <source>
        <dbReference type="EMBL" id="EGF49369.1"/>
    </source>
</evidence>
<reference evidence="1 2" key="1">
    <citation type="submission" date="2011-02" db="EMBL/GenBank/DDBJ databases">
        <authorList>
            <person name="Weinstock G."/>
            <person name="Sodergren E."/>
            <person name="Clifton S."/>
            <person name="Fulton L."/>
            <person name="Fulton B."/>
            <person name="Courtney L."/>
            <person name="Fronick C."/>
            <person name="Harrison M."/>
            <person name="Strong C."/>
            <person name="Farmer C."/>
            <person name="Delahaunty K."/>
            <person name="Markovic C."/>
            <person name="Hall O."/>
            <person name="Minx P."/>
            <person name="Tomlinson C."/>
            <person name="Mitreva M."/>
            <person name="Hou S."/>
            <person name="Chen J."/>
            <person name="Wollam A."/>
            <person name="Pepin K.H."/>
            <person name="Johnson M."/>
            <person name="Bhonagiri V."/>
            <person name="Zhang X."/>
            <person name="Suruliraj S."/>
            <person name="Warren W."/>
            <person name="Chinwalla A."/>
            <person name="Mardis E.R."/>
            <person name="Wilson R.K."/>
        </authorList>
    </citation>
    <scope>NUCLEOTIDE SEQUENCE [LARGE SCALE GENOMIC DNA]</scope>
    <source>
        <strain evidence="1 2">YIT 12057</strain>
    </source>
</reference>